<accession>A0A517T0V1</accession>
<protein>
    <submittedName>
        <fullName evidence="1">Uncharacterized protein</fullName>
    </submittedName>
</protein>
<keyword evidence="2" id="KW-1185">Reference proteome</keyword>
<gene>
    <name evidence="1" type="ORF">SV7mr_45460</name>
</gene>
<reference evidence="1 2" key="1">
    <citation type="submission" date="2019-02" db="EMBL/GenBank/DDBJ databases">
        <title>Deep-cultivation of Planctomycetes and their phenomic and genomic characterization uncovers novel biology.</title>
        <authorList>
            <person name="Wiegand S."/>
            <person name="Jogler M."/>
            <person name="Boedeker C."/>
            <person name="Pinto D."/>
            <person name="Vollmers J."/>
            <person name="Rivas-Marin E."/>
            <person name="Kohn T."/>
            <person name="Peeters S.H."/>
            <person name="Heuer A."/>
            <person name="Rast P."/>
            <person name="Oberbeckmann S."/>
            <person name="Bunk B."/>
            <person name="Jeske O."/>
            <person name="Meyerdierks A."/>
            <person name="Storesund J.E."/>
            <person name="Kallscheuer N."/>
            <person name="Luecker S."/>
            <person name="Lage O.M."/>
            <person name="Pohl T."/>
            <person name="Merkel B.J."/>
            <person name="Hornburger P."/>
            <person name="Mueller R.-W."/>
            <person name="Bruemmer F."/>
            <person name="Labrenz M."/>
            <person name="Spormann A.M."/>
            <person name="Op den Camp H."/>
            <person name="Overmann J."/>
            <person name="Amann R."/>
            <person name="Jetten M.S.M."/>
            <person name="Mascher T."/>
            <person name="Medema M.H."/>
            <person name="Devos D.P."/>
            <person name="Kaster A.-K."/>
            <person name="Ovreas L."/>
            <person name="Rohde M."/>
            <person name="Galperin M.Y."/>
            <person name="Jogler C."/>
        </authorList>
    </citation>
    <scope>NUCLEOTIDE SEQUENCE [LARGE SCALE GENOMIC DNA]</scope>
    <source>
        <strain evidence="1 2">SV_7m_r</strain>
    </source>
</reference>
<evidence type="ECO:0000313" key="2">
    <source>
        <dbReference type="Proteomes" id="UP000315003"/>
    </source>
</evidence>
<proteinExistence type="predicted"/>
<dbReference type="EMBL" id="CP036272">
    <property type="protein sequence ID" value="QDT62005.1"/>
    <property type="molecule type" value="Genomic_DNA"/>
</dbReference>
<sequence length="50" mass="5683">MQPLTIRCLNSPASGRVLLMGPREINCLPRRLLGWEKLGQGFWLGFGRDQ</sequence>
<evidence type="ECO:0000313" key="1">
    <source>
        <dbReference type="EMBL" id="QDT62005.1"/>
    </source>
</evidence>
<dbReference type="AlphaFoldDB" id="A0A517T0V1"/>
<name>A0A517T0V1_9BACT</name>
<dbReference type="Proteomes" id="UP000315003">
    <property type="component" value="Chromosome"/>
</dbReference>
<organism evidence="1 2">
    <name type="scientific">Stieleria bergensis</name>
    <dbReference type="NCBI Taxonomy" id="2528025"/>
    <lineage>
        <taxon>Bacteria</taxon>
        <taxon>Pseudomonadati</taxon>
        <taxon>Planctomycetota</taxon>
        <taxon>Planctomycetia</taxon>
        <taxon>Pirellulales</taxon>
        <taxon>Pirellulaceae</taxon>
        <taxon>Stieleria</taxon>
    </lineage>
</organism>